<feature type="domain" description="ABC transporter" evidence="7">
    <location>
        <begin position="7"/>
        <end position="246"/>
    </location>
</feature>
<keyword evidence="6 8" id="KW-0067">ATP-binding</keyword>
<dbReference type="Pfam" id="PF00005">
    <property type="entry name" value="ABC_tran"/>
    <property type="match status" value="2"/>
</dbReference>
<accession>A0ABW0PT42</accession>
<keyword evidence="2" id="KW-0813">Transport</keyword>
<comment type="caution">
    <text evidence="8">The sequence shown here is derived from an EMBL/GenBank/DDBJ whole genome shotgun (WGS) entry which is preliminary data.</text>
</comment>
<evidence type="ECO:0000256" key="2">
    <source>
        <dbReference type="ARBA" id="ARBA00022448"/>
    </source>
</evidence>
<protein>
    <submittedName>
        <fullName evidence="8">Sugar ABC transporter ATP-binding protein</fullName>
    </submittedName>
</protein>
<evidence type="ECO:0000256" key="4">
    <source>
        <dbReference type="ARBA" id="ARBA00022737"/>
    </source>
</evidence>
<dbReference type="InterPro" id="IPR050107">
    <property type="entry name" value="ABC_carbohydrate_import_ATPase"/>
</dbReference>
<dbReference type="Proteomes" id="UP001596150">
    <property type="component" value="Unassembled WGS sequence"/>
</dbReference>
<keyword evidence="5" id="KW-0547">Nucleotide-binding</keyword>
<dbReference type="PROSITE" id="PS50893">
    <property type="entry name" value="ABC_TRANSPORTER_2"/>
    <property type="match status" value="2"/>
</dbReference>
<feature type="domain" description="ABC transporter" evidence="7">
    <location>
        <begin position="256"/>
        <end position="499"/>
    </location>
</feature>
<name>A0ABW0PT42_9HYPH</name>
<dbReference type="RefSeq" id="WP_266342737.1">
    <property type="nucleotide sequence ID" value="NZ_JAPKNH010000002.1"/>
</dbReference>
<organism evidence="8 9">
    <name type="scientific">Kaistia terrae</name>
    <dbReference type="NCBI Taxonomy" id="537017"/>
    <lineage>
        <taxon>Bacteria</taxon>
        <taxon>Pseudomonadati</taxon>
        <taxon>Pseudomonadota</taxon>
        <taxon>Alphaproteobacteria</taxon>
        <taxon>Hyphomicrobiales</taxon>
        <taxon>Kaistiaceae</taxon>
        <taxon>Kaistia</taxon>
    </lineage>
</organism>
<dbReference type="CDD" id="cd03216">
    <property type="entry name" value="ABC_Carb_Monos_I"/>
    <property type="match status" value="1"/>
</dbReference>
<dbReference type="EMBL" id="JBHSML010000002">
    <property type="protein sequence ID" value="MFC5514712.1"/>
    <property type="molecule type" value="Genomic_DNA"/>
</dbReference>
<evidence type="ECO:0000313" key="8">
    <source>
        <dbReference type="EMBL" id="MFC5514712.1"/>
    </source>
</evidence>
<dbReference type="SUPFAM" id="SSF52540">
    <property type="entry name" value="P-loop containing nucleoside triphosphate hydrolases"/>
    <property type="match status" value="2"/>
</dbReference>
<dbReference type="GO" id="GO:0005524">
    <property type="term" value="F:ATP binding"/>
    <property type="evidence" value="ECO:0007669"/>
    <property type="project" value="UniProtKB-KW"/>
</dbReference>
<dbReference type="Gene3D" id="3.40.50.300">
    <property type="entry name" value="P-loop containing nucleotide triphosphate hydrolases"/>
    <property type="match status" value="2"/>
</dbReference>
<dbReference type="PROSITE" id="PS00211">
    <property type="entry name" value="ABC_TRANSPORTER_1"/>
    <property type="match status" value="1"/>
</dbReference>
<dbReference type="InterPro" id="IPR027417">
    <property type="entry name" value="P-loop_NTPase"/>
</dbReference>
<evidence type="ECO:0000256" key="3">
    <source>
        <dbReference type="ARBA" id="ARBA00022597"/>
    </source>
</evidence>
<dbReference type="CDD" id="cd03215">
    <property type="entry name" value="ABC_Carb_Monos_II"/>
    <property type="match status" value="1"/>
</dbReference>
<dbReference type="PANTHER" id="PTHR43790:SF9">
    <property type="entry name" value="GALACTOFURANOSE TRANSPORTER ATP-BINDING PROTEIN YTFR"/>
    <property type="match status" value="1"/>
</dbReference>
<dbReference type="InterPro" id="IPR003439">
    <property type="entry name" value="ABC_transporter-like_ATP-bd"/>
</dbReference>
<dbReference type="InterPro" id="IPR003593">
    <property type="entry name" value="AAA+_ATPase"/>
</dbReference>
<sequence>MIDAGVLRFDDVAKAFGGTRALKGVSFEVARGEVVALLGENGAGKSTLIKILGGIFRADSGHVTIGGEPYRHRAQARGERQKVAFIHQDLGLVEWMTIAENMGLAQGFAGRGGSRGLIDWKRTEERAATALELVGCDIDPTTRVHALSRTEKSLVAIARALVVDCDFLVLDEPTASLPADEVERLFDAIRRLRARGVGMIYVSHRLDEIFRIADRVVVMRDGLKVGEKPVAQTTPDELVSLIVGSTTLELFTKGELGSGKVRVAVKGLETPSAGPVTFNVRQGELLGLVGLRGAGQEEIGRALFGAAPHRGSIQIDGEAPDLSSPRAALNAGVGLVARDRTEESVAFSLSVRENAFLNPAAIGRKLFSYLSPRAEARQAIELGASVGLRPNDPDLPIEGLSGGNQQKVVVGRWLATDRHLLIAEDPTAGVDVGAKAEIYRLIAQALDKGLAVVVVSTDFEEIAHICHRALVFNRGKIIAELTGPALTTESVITAASASEAA</sequence>
<reference evidence="9" key="1">
    <citation type="journal article" date="2019" name="Int. J. Syst. Evol. Microbiol.">
        <title>The Global Catalogue of Microorganisms (GCM) 10K type strain sequencing project: providing services to taxonomists for standard genome sequencing and annotation.</title>
        <authorList>
            <consortium name="The Broad Institute Genomics Platform"/>
            <consortium name="The Broad Institute Genome Sequencing Center for Infectious Disease"/>
            <person name="Wu L."/>
            <person name="Ma J."/>
        </authorList>
    </citation>
    <scope>NUCLEOTIDE SEQUENCE [LARGE SCALE GENOMIC DNA]</scope>
    <source>
        <strain evidence="9">KACC 12633</strain>
    </source>
</reference>
<dbReference type="PANTHER" id="PTHR43790">
    <property type="entry name" value="CARBOHYDRATE TRANSPORT ATP-BINDING PROTEIN MG119-RELATED"/>
    <property type="match status" value="1"/>
</dbReference>
<evidence type="ECO:0000259" key="7">
    <source>
        <dbReference type="PROSITE" id="PS50893"/>
    </source>
</evidence>
<gene>
    <name evidence="8" type="ORF">ACFPP9_02935</name>
</gene>
<keyword evidence="4" id="KW-0677">Repeat</keyword>
<evidence type="ECO:0000256" key="5">
    <source>
        <dbReference type="ARBA" id="ARBA00022741"/>
    </source>
</evidence>
<keyword evidence="3" id="KW-0762">Sugar transport</keyword>
<evidence type="ECO:0000256" key="1">
    <source>
        <dbReference type="ARBA" id="ARBA00005417"/>
    </source>
</evidence>
<evidence type="ECO:0000256" key="6">
    <source>
        <dbReference type="ARBA" id="ARBA00022840"/>
    </source>
</evidence>
<evidence type="ECO:0000313" key="9">
    <source>
        <dbReference type="Proteomes" id="UP001596150"/>
    </source>
</evidence>
<dbReference type="InterPro" id="IPR017871">
    <property type="entry name" value="ABC_transporter-like_CS"/>
</dbReference>
<comment type="similarity">
    <text evidence="1">Belongs to the ABC transporter superfamily.</text>
</comment>
<dbReference type="SMART" id="SM00382">
    <property type="entry name" value="AAA"/>
    <property type="match status" value="2"/>
</dbReference>
<proteinExistence type="inferred from homology"/>
<keyword evidence="9" id="KW-1185">Reference proteome</keyword>